<keyword evidence="1" id="KW-1133">Transmembrane helix</keyword>
<keyword evidence="1" id="KW-0472">Membrane</keyword>
<dbReference type="EMBL" id="FOMR01000007">
    <property type="protein sequence ID" value="SFE04700.1"/>
    <property type="molecule type" value="Genomic_DNA"/>
</dbReference>
<dbReference type="AlphaFoldDB" id="A0A1I1XH29"/>
<evidence type="ECO:0000256" key="1">
    <source>
        <dbReference type="SAM" id="Phobius"/>
    </source>
</evidence>
<evidence type="ECO:0000313" key="3">
    <source>
        <dbReference type="Proteomes" id="UP000199474"/>
    </source>
</evidence>
<gene>
    <name evidence="2" type="ORF">SAMN05216238_107191</name>
</gene>
<feature type="transmembrane region" description="Helical" evidence="1">
    <location>
        <begin position="12"/>
        <end position="35"/>
    </location>
</feature>
<evidence type="ECO:0000313" key="2">
    <source>
        <dbReference type="EMBL" id="SFE04700.1"/>
    </source>
</evidence>
<dbReference type="Proteomes" id="UP000199474">
    <property type="component" value="Unassembled WGS sequence"/>
</dbReference>
<keyword evidence="1" id="KW-0812">Transmembrane</keyword>
<dbReference type="STRING" id="640948.SAMN05216238_107191"/>
<sequence>MDEWKFLKMGWFGWTFVTTITVAFVISVLFFMNVFNLGILGLFSDNDAGGTDSEEVSGDTKQKVEEVRETVGEEHQAIGQFVSETHEFYNETTGYGGISSLDWQNQREKATAILETLDEQLPTVEDEALKQDLREIQTLANAVTEEEDASNVRSLHRMFHDLDIGLNDYNTYDKIWHVTKTLDTTN</sequence>
<name>A0A1I1XH29_9BACI</name>
<proteinExistence type="predicted"/>
<dbReference type="RefSeq" id="WP_090085443.1">
    <property type="nucleotide sequence ID" value="NZ_FOMR01000007.1"/>
</dbReference>
<organism evidence="2 3">
    <name type="scientific">Lentibacillus persicus</name>
    <dbReference type="NCBI Taxonomy" id="640948"/>
    <lineage>
        <taxon>Bacteria</taxon>
        <taxon>Bacillati</taxon>
        <taxon>Bacillota</taxon>
        <taxon>Bacilli</taxon>
        <taxon>Bacillales</taxon>
        <taxon>Bacillaceae</taxon>
        <taxon>Lentibacillus</taxon>
    </lineage>
</organism>
<accession>A0A1I1XH29</accession>
<reference evidence="3" key="1">
    <citation type="submission" date="2016-10" db="EMBL/GenBank/DDBJ databases">
        <authorList>
            <person name="Varghese N."/>
            <person name="Submissions S."/>
        </authorList>
    </citation>
    <scope>NUCLEOTIDE SEQUENCE [LARGE SCALE GENOMIC DNA]</scope>
    <source>
        <strain evidence="3">DSM 22530</strain>
    </source>
</reference>
<dbReference type="OrthoDB" id="2087420at2"/>
<protein>
    <submittedName>
        <fullName evidence="2">Uncharacterized protein</fullName>
    </submittedName>
</protein>
<keyword evidence="3" id="KW-1185">Reference proteome</keyword>